<reference evidence="7 8" key="1">
    <citation type="journal article" date="2015" name="Genome Announc.">
        <title>Expanding the biotechnology potential of lactobacilli through comparative genomics of 213 strains and associated genera.</title>
        <authorList>
            <person name="Sun Z."/>
            <person name="Harris H.M."/>
            <person name="McCann A."/>
            <person name="Guo C."/>
            <person name="Argimon S."/>
            <person name="Zhang W."/>
            <person name="Yang X."/>
            <person name="Jeffery I.B."/>
            <person name="Cooney J.C."/>
            <person name="Kagawa T.F."/>
            <person name="Liu W."/>
            <person name="Song Y."/>
            <person name="Salvetti E."/>
            <person name="Wrobel A."/>
            <person name="Rasinkangas P."/>
            <person name="Parkhill J."/>
            <person name="Rea M.C."/>
            <person name="O'Sullivan O."/>
            <person name="Ritari J."/>
            <person name="Douillard F.P."/>
            <person name="Paul Ross R."/>
            <person name="Yang R."/>
            <person name="Briner A.E."/>
            <person name="Felis G.E."/>
            <person name="de Vos W.M."/>
            <person name="Barrangou R."/>
            <person name="Klaenhammer T.R."/>
            <person name="Caufield P.W."/>
            <person name="Cui Y."/>
            <person name="Zhang H."/>
            <person name="O'Toole P.W."/>
        </authorList>
    </citation>
    <scope>NUCLEOTIDE SEQUENCE [LARGE SCALE GENOMIC DNA]</scope>
    <source>
        <strain evidence="7 8">NBRC 103219</strain>
    </source>
</reference>
<keyword evidence="3 5" id="KW-0131">Cell cycle</keyword>
<feature type="region of interest" description="Disordered" evidence="6">
    <location>
        <begin position="1"/>
        <end position="45"/>
    </location>
</feature>
<dbReference type="InterPro" id="IPR023052">
    <property type="entry name" value="Cell_div_SepF"/>
</dbReference>
<dbReference type="AlphaFoldDB" id="A0A0R2LMA1"/>
<dbReference type="InterPro" id="IPR007561">
    <property type="entry name" value="Cell_div_SepF/SepF-rel"/>
</dbReference>
<accession>A0A0R2LMA1</accession>
<comment type="similarity">
    <text evidence="5">Belongs to the SepF family.</text>
</comment>
<dbReference type="GO" id="GO:0043093">
    <property type="term" value="P:FtsZ-dependent cytokinesis"/>
    <property type="evidence" value="ECO:0007669"/>
    <property type="project" value="UniProtKB-UniRule"/>
</dbReference>
<dbReference type="PATRIC" id="fig|449659.4.peg.1264"/>
<evidence type="ECO:0000256" key="6">
    <source>
        <dbReference type="SAM" id="MobiDB-lite"/>
    </source>
</evidence>
<keyword evidence="1 5" id="KW-0132">Cell division</keyword>
<dbReference type="RefSeq" id="WP_017868300.1">
    <property type="nucleotide sequence ID" value="NZ_BJYB01000007.1"/>
</dbReference>
<dbReference type="GO" id="GO:0005737">
    <property type="term" value="C:cytoplasm"/>
    <property type="evidence" value="ECO:0007669"/>
    <property type="project" value="UniProtKB-SubCell"/>
</dbReference>
<dbReference type="Proteomes" id="UP000051886">
    <property type="component" value="Unassembled WGS sequence"/>
</dbReference>
<evidence type="ECO:0000256" key="5">
    <source>
        <dbReference type="HAMAP-Rule" id="MF_01197"/>
    </source>
</evidence>
<feature type="compositionally biased region" description="Low complexity" evidence="6">
    <location>
        <begin position="17"/>
        <end position="27"/>
    </location>
</feature>
<keyword evidence="2 5" id="KW-0717">Septation</keyword>
<evidence type="ECO:0000313" key="7">
    <source>
        <dbReference type="EMBL" id="KRO01067.1"/>
    </source>
</evidence>
<dbReference type="PANTHER" id="PTHR35798">
    <property type="entry name" value="CELL DIVISION PROTEIN SEPF"/>
    <property type="match status" value="1"/>
</dbReference>
<protein>
    <recommendedName>
        <fullName evidence="5">Cell division protein SepF</fullName>
    </recommendedName>
</protein>
<keyword evidence="5" id="KW-0963">Cytoplasm</keyword>
<name>A0A0R2LMA1_9LACO</name>
<comment type="function">
    <text evidence="4 5">Cell division protein that is part of the divisome complex and is recruited early to the Z-ring. Probably stimulates Z-ring formation, perhaps through the cross-linking of FtsZ protofilaments. Its function overlaps with FtsA.</text>
</comment>
<sequence>MSLGDKINSWFGDYDDGSSQNDFQSQQSDDEIPRSQRSRVMSLRNGKSGEVVDKKIMLFEPSIFSDVKAIASRLLEGEAAVINFQKMDNQQAHRVVDFLSGVTFAIDGEMSRVGETIFLCTPKEFTVEGDITENARKTEF</sequence>
<comment type="caution">
    <text evidence="7">The sequence shown here is derived from an EMBL/GenBank/DDBJ whole genome shotgun (WGS) entry which is preliminary data.</text>
</comment>
<comment type="subunit">
    <text evidence="5">Homodimer. Interacts with FtsZ.</text>
</comment>
<dbReference type="Gene3D" id="3.30.110.150">
    <property type="entry name" value="SepF-like protein"/>
    <property type="match status" value="1"/>
</dbReference>
<evidence type="ECO:0000256" key="4">
    <source>
        <dbReference type="ARBA" id="ARBA00044936"/>
    </source>
</evidence>
<dbReference type="GO" id="GO:0000917">
    <property type="term" value="P:division septum assembly"/>
    <property type="evidence" value="ECO:0007669"/>
    <property type="project" value="UniProtKB-KW"/>
</dbReference>
<dbReference type="EMBL" id="JQCN01000017">
    <property type="protein sequence ID" value="KRO01067.1"/>
    <property type="molecule type" value="Genomic_DNA"/>
</dbReference>
<evidence type="ECO:0000313" key="8">
    <source>
        <dbReference type="Proteomes" id="UP000051886"/>
    </source>
</evidence>
<gene>
    <name evidence="5" type="primary">sepF</name>
    <name evidence="7" type="ORF">IV66_GL001247</name>
</gene>
<dbReference type="PANTHER" id="PTHR35798:SF1">
    <property type="entry name" value="CELL DIVISION PROTEIN SEPF"/>
    <property type="match status" value="1"/>
</dbReference>
<keyword evidence="8" id="KW-1185">Reference proteome</keyword>
<dbReference type="HAMAP" id="MF_01197">
    <property type="entry name" value="SepF"/>
    <property type="match status" value="1"/>
</dbReference>
<evidence type="ECO:0000256" key="2">
    <source>
        <dbReference type="ARBA" id="ARBA00023210"/>
    </source>
</evidence>
<dbReference type="OrthoDB" id="9815206at2"/>
<evidence type="ECO:0000256" key="3">
    <source>
        <dbReference type="ARBA" id="ARBA00023306"/>
    </source>
</evidence>
<comment type="subcellular location">
    <subcellularLocation>
        <location evidence="5">Cytoplasm</location>
    </subcellularLocation>
    <text evidence="5">Localizes to the division site, in a FtsZ-dependent manner.</text>
</comment>
<proteinExistence type="inferred from homology"/>
<organism evidence="7 8">
    <name type="scientific">Ligilactobacillus pobuzihii</name>
    <dbReference type="NCBI Taxonomy" id="449659"/>
    <lineage>
        <taxon>Bacteria</taxon>
        <taxon>Bacillati</taxon>
        <taxon>Bacillota</taxon>
        <taxon>Bacilli</taxon>
        <taxon>Lactobacillales</taxon>
        <taxon>Lactobacillaceae</taxon>
        <taxon>Ligilactobacillus</taxon>
    </lineage>
</organism>
<dbReference type="InterPro" id="IPR038594">
    <property type="entry name" value="SepF-like_sf"/>
</dbReference>
<dbReference type="Pfam" id="PF04472">
    <property type="entry name" value="SepF"/>
    <property type="match status" value="1"/>
</dbReference>
<evidence type="ECO:0000256" key="1">
    <source>
        <dbReference type="ARBA" id="ARBA00022618"/>
    </source>
</evidence>
<dbReference type="STRING" id="449659.IV66_GL001247"/>